<dbReference type="OrthoDB" id="1933717at2759"/>
<dbReference type="Proteomes" id="UP000247233">
    <property type="component" value="Unassembled WGS sequence"/>
</dbReference>
<keyword evidence="2" id="KW-0560">Oxidoreductase</keyword>
<comment type="caution">
    <text evidence="3">The sequence shown here is derived from an EMBL/GenBank/DDBJ whole genome shotgun (WGS) entry which is preliminary data.</text>
</comment>
<dbReference type="RefSeq" id="XP_025399370.1">
    <property type="nucleotide sequence ID" value="XM_025540287.1"/>
</dbReference>
<organism evidence="3 4">
    <name type="scientific">Aspergillus heteromorphus CBS 117.55</name>
    <dbReference type="NCBI Taxonomy" id="1448321"/>
    <lineage>
        <taxon>Eukaryota</taxon>
        <taxon>Fungi</taxon>
        <taxon>Dikarya</taxon>
        <taxon>Ascomycota</taxon>
        <taxon>Pezizomycotina</taxon>
        <taxon>Eurotiomycetes</taxon>
        <taxon>Eurotiomycetidae</taxon>
        <taxon>Eurotiales</taxon>
        <taxon>Aspergillaceae</taxon>
        <taxon>Aspergillus</taxon>
        <taxon>Aspergillus subgen. Circumdati</taxon>
    </lineage>
</organism>
<proteinExistence type="inferred from homology"/>
<dbReference type="VEuPathDB" id="FungiDB:BO70DRAFT_314778"/>
<accession>A0A317W860</accession>
<keyword evidence="4" id="KW-1185">Reference proteome</keyword>
<dbReference type="InterPro" id="IPR036291">
    <property type="entry name" value="NAD(P)-bd_dom_sf"/>
</dbReference>
<comment type="similarity">
    <text evidence="1">Belongs to the short-chain dehydrogenases/reductases (SDR) family.</text>
</comment>
<dbReference type="AlphaFoldDB" id="A0A317W860"/>
<reference evidence="3 4" key="1">
    <citation type="submission" date="2016-12" db="EMBL/GenBank/DDBJ databases">
        <title>The genomes of Aspergillus section Nigri reveals drivers in fungal speciation.</title>
        <authorList>
            <consortium name="DOE Joint Genome Institute"/>
            <person name="Vesth T.C."/>
            <person name="Nybo J."/>
            <person name="Theobald S."/>
            <person name="Brandl J."/>
            <person name="Frisvad J.C."/>
            <person name="Nielsen K.F."/>
            <person name="Lyhne E.K."/>
            <person name="Kogle M.E."/>
            <person name="Kuo A."/>
            <person name="Riley R."/>
            <person name="Clum A."/>
            <person name="Nolan M."/>
            <person name="Lipzen A."/>
            <person name="Salamov A."/>
            <person name="Henrissat B."/>
            <person name="Wiebenga A."/>
            <person name="De Vries R.P."/>
            <person name="Grigoriev I.V."/>
            <person name="Mortensen U.H."/>
            <person name="Andersen M.R."/>
            <person name="Baker S.E."/>
        </authorList>
    </citation>
    <scope>NUCLEOTIDE SEQUENCE [LARGE SCALE GENOMIC DNA]</scope>
    <source>
        <strain evidence="3 4">CBS 117.55</strain>
    </source>
</reference>
<sequence length="284" mass="29994">MIPPLPSMTPTWRNDTYAAISPARPELSAVGKTIIITGAGSGIGRATASSFAQAGASHIALLGRTEATLLETQKTLPCKSSVHVVSVTDETALREVASTIGAWDVLVLGAGYVATPGSVVDSPVDDWWQAFETNVKGTMIPSKVFLPTANSTSAAIITTSAAVVFPPIMMVGISAYISSKLAVVKLTEFLAAENPSVFIACLSPGMVETNIFIKSGAKADQLPMDTVQLPADFTVWLTSPEASFLKGRQVWANWDVEELKEKAGEIQAGLQLTANINGWPFPNM</sequence>
<dbReference type="InterPro" id="IPR002347">
    <property type="entry name" value="SDR_fam"/>
</dbReference>
<name>A0A317W860_9EURO</name>
<dbReference type="PANTHER" id="PTHR42901">
    <property type="entry name" value="ALCOHOL DEHYDROGENASE"/>
    <property type="match status" value="1"/>
</dbReference>
<dbReference type="EMBL" id="MSFL01000012">
    <property type="protein sequence ID" value="PWY82105.1"/>
    <property type="molecule type" value="Genomic_DNA"/>
</dbReference>
<dbReference type="SUPFAM" id="SSF51735">
    <property type="entry name" value="NAD(P)-binding Rossmann-fold domains"/>
    <property type="match status" value="1"/>
</dbReference>
<gene>
    <name evidence="3" type="ORF">BO70DRAFT_314778</name>
</gene>
<dbReference type="Gene3D" id="3.40.50.720">
    <property type="entry name" value="NAD(P)-binding Rossmann-like Domain"/>
    <property type="match status" value="1"/>
</dbReference>
<evidence type="ECO:0000313" key="3">
    <source>
        <dbReference type="EMBL" id="PWY82105.1"/>
    </source>
</evidence>
<dbReference type="Pfam" id="PF00106">
    <property type="entry name" value="adh_short"/>
    <property type="match status" value="1"/>
</dbReference>
<dbReference type="GO" id="GO:0016491">
    <property type="term" value="F:oxidoreductase activity"/>
    <property type="evidence" value="ECO:0007669"/>
    <property type="project" value="UniProtKB-KW"/>
</dbReference>
<protein>
    <submittedName>
        <fullName evidence="3">Putative NADP(+)-dependent dehydrogenase</fullName>
    </submittedName>
</protein>
<dbReference type="CDD" id="cd05233">
    <property type="entry name" value="SDR_c"/>
    <property type="match status" value="1"/>
</dbReference>
<dbReference type="STRING" id="1448321.A0A317W860"/>
<evidence type="ECO:0000256" key="1">
    <source>
        <dbReference type="ARBA" id="ARBA00006484"/>
    </source>
</evidence>
<evidence type="ECO:0000313" key="4">
    <source>
        <dbReference type="Proteomes" id="UP000247233"/>
    </source>
</evidence>
<dbReference type="PRINTS" id="PR00081">
    <property type="entry name" value="GDHRDH"/>
</dbReference>
<dbReference type="GeneID" id="37062524"/>
<dbReference type="PANTHER" id="PTHR42901:SF1">
    <property type="entry name" value="ALCOHOL DEHYDROGENASE"/>
    <property type="match status" value="1"/>
</dbReference>
<evidence type="ECO:0000256" key="2">
    <source>
        <dbReference type="ARBA" id="ARBA00023002"/>
    </source>
</evidence>